<dbReference type="InterPro" id="IPR008042">
    <property type="entry name" value="Retrotrans_Pao"/>
</dbReference>
<dbReference type="Proteomes" id="UP000438429">
    <property type="component" value="Unassembled WGS sequence"/>
</dbReference>
<reference evidence="2 3" key="1">
    <citation type="submission" date="2019-06" db="EMBL/GenBank/DDBJ databases">
        <title>Draft genomes of female and male turbot (Scophthalmus maximus).</title>
        <authorList>
            <person name="Xu H."/>
            <person name="Xu X.-W."/>
            <person name="Shao C."/>
            <person name="Chen S."/>
        </authorList>
    </citation>
    <scope>NUCLEOTIDE SEQUENCE [LARGE SCALE GENOMIC DNA]</scope>
    <source>
        <strain evidence="2">Ysfricsl-2016a</strain>
        <tissue evidence="2">Blood</tissue>
    </source>
</reference>
<feature type="coiled-coil region" evidence="1">
    <location>
        <begin position="247"/>
        <end position="274"/>
    </location>
</feature>
<organism evidence="2 3">
    <name type="scientific">Scophthalmus maximus</name>
    <name type="common">Turbot</name>
    <name type="synonym">Psetta maxima</name>
    <dbReference type="NCBI Taxonomy" id="52904"/>
    <lineage>
        <taxon>Eukaryota</taxon>
        <taxon>Metazoa</taxon>
        <taxon>Chordata</taxon>
        <taxon>Craniata</taxon>
        <taxon>Vertebrata</taxon>
        <taxon>Euteleostomi</taxon>
        <taxon>Actinopterygii</taxon>
        <taxon>Neopterygii</taxon>
        <taxon>Teleostei</taxon>
        <taxon>Neoteleostei</taxon>
        <taxon>Acanthomorphata</taxon>
        <taxon>Carangaria</taxon>
        <taxon>Pleuronectiformes</taxon>
        <taxon>Pleuronectoidei</taxon>
        <taxon>Scophthalmidae</taxon>
        <taxon>Scophthalmus</taxon>
    </lineage>
</organism>
<comment type="caution">
    <text evidence="2">The sequence shown here is derived from an EMBL/GenBank/DDBJ whole genome shotgun (WGS) entry which is preliminary data.</text>
</comment>
<dbReference type="AlphaFoldDB" id="A0A6A4RWT5"/>
<proteinExistence type="predicted"/>
<sequence length="330" mass="37500">MDKVVGRPAGLQSLSLFSVNRCIKLLGFGVVKLAQLQHFSDASTEGYGTVSYILLTNEKDQKITSFLIGKSRVAPLKQVTVPRIELTAAVIAVKMVKILQLELQLKLDKSTFWTDSVTVLKYIENDAAHYKTFVANRVSFIKEARKTFQWKYVNSAANPADQASRGLSAESLLQSENWIQGPTFLLRPEREWPQCPDQSIPSTEVDSEVKRPAKVPLMQSDEKADAMTRFVNHFSSWYKLIKATAWLMRLKAILLNLRQKRKEFQEAINQSESNSTKAESLLKQRMFKYKQGFEQQVLTTEDLAKAEVELISLSQKQKYAEEPCKKGNVM</sequence>
<dbReference type="PANTHER" id="PTHR47331">
    <property type="entry name" value="PHD-TYPE DOMAIN-CONTAINING PROTEIN"/>
    <property type="match status" value="1"/>
</dbReference>
<dbReference type="EMBL" id="VEVO01000020">
    <property type="protein sequence ID" value="KAF0024907.1"/>
    <property type="molecule type" value="Genomic_DNA"/>
</dbReference>
<keyword evidence="1" id="KW-0175">Coiled coil</keyword>
<accession>A0A6A4RWT5</accession>
<evidence type="ECO:0000313" key="3">
    <source>
        <dbReference type="Proteomes" id="UP000438429"/>
    </source>
</evidence>
<dbReference type="PANTHER" id="PTHR47331:SF3">
    <property type="match status" value="1"/>
</dbReference>
<protein>
    <submittedName>
        <fullName evidence="2">Uncharacterized protein</fullName>
    </submittedName>
</protein>
<evidence type="ECO:0000313" key="2">
    <source>
        <dbReference type="EMBL" id="KAF0024907.1"/>
    </source>
</evidence>
<name>A0A6A4RWT5_SCOMX</name>
<dbReference type="Pfam" id="PF05380">
    <property type="entry name" value="Peptidase_A17"/>
    <property type="match status" value="1"/>
</dbReference>
<gene>
    <name evidence="2" type="ORF">F2P81_021788</name>
</gene>
<evidence type="ECO:0000256" key="1">
    <source>
        <dbReference type="SAM" id="Coils"/>
    </source>
</evidence>